<proteinExistence type="predicted"/>
<gene>
    <name evidence="2" type="ORF">PGAL8A_00185000</name>
</gene>
<dbReference type="RefSeq" id="XP_028527279.1">
    <property type="nucleotide sequence ID" value="XM_028670537.1"/>
</dbReference>
<evidence type="ECO:0000256" key="1">
    <source>
        <dbReference type="SAM" id="SignalP"/>
    </source>
</evidence>
<dbReference type="GeneID" id="39730377"/>
<keyword evidence="1" id="KW-0732">Signal</keyword>
<sequence>MKKLFLKVILFDIPLILFGLCNGGNNGRELNNLEDLIINTPIDFHLENRNNKEDIDKFSYNYDLREDYYNKIRDNVRTESKIPSDLSKNILYKNIRGNSEENETHNEILKIPFIRMYKNKLYIQQRKLLNMKNKLNDIHMTLSDRISKFFIIPEPQN</sequence>
<dbReference type="AlphaFoldDB" id="A0A1J1GPT6"/>
<keyword evidence="3" id="KW-1185">Reference proteome</keyword>
<reference evidence="2" key="1">
    <citation type="submission" date="2015-04" db="EMBL/GenBank/DDBJ databases">
        <authorList>
            <consortium name="Pathogen Informatics"/>
        </authorList>
    </citation>
    <scope>NUCLEOTIDE SEQUENCE [LARGE SCALE GENOMIC DNA]</scope>
    <source>
        <strain evidence="2">8A</strain>
    </source>
</reference>
<comment type="caution">
    <text evidence="2">The sequence shown here is derived from an EMBL/GenBank/DDBJ whole genome shotgun (WGS) entry which is preliminary data.</text>
</comment>
<dbReference type="Proteomes" id="UP000220797">
    <property type="component" value="Unassembled WGS sequence"/>
</dbReference>
<dbReference type="VEuPathDB" id="PlasmoDB:PGAL8A_00185000"/>
<feature type="chain" id="PRO_5011955585" description="Fam-b protein" evidence="1">
    <location>
        <begin position="24"/>
        <end position="157"/>
    </location>
</feature>
<evidence type="ECO:0008006" key="4">
    <source>
        <dbReference type="Google" id="ProtNLM"/>
    </source>
</evidence>
<evidence type="ECO:0000313" key="2">
    <source>
        <dbReference type="EMBL" id="CRG94458.1"/>
    </source>
</evidence>
<organism evidence="2 3">
    <name type="scientific">Plasmodium gallinaceum</name>
    <dbReference type="NCBI Taxonomy" id="5849"/>
    <lineage>
        <taxon>Eukaryota</taxon>
        <taxon>Sar</taxon>
        <taxon>Alveolata</taxon>
        <taxon>Apicomplexa</taxon>
        <taxon>Aconoidasida</taxon>
        <taxon>Haemosporida</taxon>
        <taxon>Plasmodiidae</taxon>
        <taxon>Plasmodium</taxon>
        <taxon>Plasmodium (Haemamoeba)</taxon>
    </lineage>
</organism>
<feature type="signal peptide" evidence="1">
    <location>
        <begin position="1"/>
        <end position="23"/>
    </location>
</feature>
<dbReference type="EMBL" id="CVMV01000024">
    <property type="protein sequence ID" value="CRG94458.1"/>
    <property type="molecule type" value="Genomic_DNA"/>
</dbReference>
<name>A0A1J1GPT6_PLAGA</name>
<protein>
    <recommendedName>
        <fullName evidence="4">Fam-b protein</fullName>
    </recommendedName>
</protein>
<accession>A0A1J1GPT6</accession>
<evidence type="ECO:0000313" key="3">
    <source>
        <dbReference type="Proteomes" id="UP000220797"/>
    </source>
</evidence>